<feature type="compositionally biased region" description="Polar residues" evidence="1">
    <location>
        <begin position="275"/>
        <end position="286"/>
    </location>
</feature>
<sequence length="286" mass="31498">ETLTAERDTLATERDTLASERDALVGATETLAAERDTLASERDALAADKTSLETVVSVWEAKVKELERVQQTQATHAQALQEREREREQEREALALSASRREADLVRQREEALEEQRQALEESAAERERGLALAADARHAESLGRLSVLSEQLTRTKGLLDHAQSEAEAHAAEEAELLQLLFHSTALTLKLSLYSGQDEEADEAAGHVTVSDMWADVQRRGMHRREWSGCIVEYLSGQRPVGVVKTALTSPSHSRAPPSPEVGEESSEYGVDTPHSYTPIPSSPTK</sequence>
<evidence type="ECO:0000313" key="2">
    <source>
        <dbReference type="EMBL" id="GCA63617.1"/>
    </source>
</evidence>
<feature type="non-terminal residue" evidence="2">
    <location>
        <position position="1"/>
    </location>
</feature>
<feature type="region of interest" description="Disordered" evidence="1">
    <location>
        <begin position="247"/>
        <end position="286"/>
    </location>
</feature>
<dbReference type="Gene3D" id="1.20.5.1000">
    <property type="entry name" value="arf6 gtpase in complex with a specific effector, jip4"/>
    <property type="match status" value="1"/>
</dbReference>
<proteinExistence type="predicted"/>
<evidence type="ECO:0000256" key="1">
    <source>
        <dbReference type="SAM" id="MobiDB-lite"/>
    </source>
</evidence>
<accession>A0A391NQ64</accession>
<dbReference type="AlphaFoldDB" id="A0A391NQ64"/>
<feature type="region of interest" description="Disordered" evidence="1">
    <location>
        <begin position="74"/>
        <end position="97"/>
    </location>
</feature>
<feature type="compositionally biased region" description="Basic and acidic residues" evidence="1">
    <location>
        <begin position="81"/>
        <end position="97"/>
    </location>
</feature>
<feature type="region of interest" description="Disordered" evidence="1">
    <location>
        <begin position="1"/>
        <end position="22"/>
    </location>
</feature>
<keyword evidence="3" id="KW-1185">Reference proteome</keyword>
<reference evidence="2 3" key="1">
    <citation type="journal article" date="2018" name="PLoS ONE">
        <title>The draft genome of Kipferlia bialata reveals reductive genome evolution in fornicate parasites.</title>
        <authorList>
            <person name="Tanifuji G."/>
            <person name="Takabayashi S."/>
            <person name="Kume K."/>
            <person name="Takagi M."/>
            <person name="Nakayama T."/>
            <person name="Kamikawa R."/>
            <person name="Inagaki Y."/>
            <person name="Hashimoto T."/>
        </authorList>
    </citation>
    <scope>NUCLEOTIDE SEQUENCE [LARGE SCALE GENOMIC DNA]</scope>
    <source>
        <strain evidence="2">NY0173</strain>
    </source>
</reference>
<protein>
    <submittedName>
        <fullName evidence="2">Uncharacterized protein</fullName>
    </submittedName>
</protein>
<evidence type="ECO:0000313" key="3">
    <source>
        <dbReference type="Proteomes" id="UP000265618"/>
    </source>
</evidence>
<name>A0A391NQ64_9EUKA</name>
<dbReference type="EMBL" id="BDIP01004247">
    <property type="protein sequence ID" value="GCA63617.1"/>
    <property type="molecule type" value="Genomic_DNA"/>
</dbReference>
<organism evidence="2 3">
    <name type="scientific">Kipferlia bialata</name>
    <dbReference type="NCBI Taxonomy" id="797122"/>
    <lineage>
        <taxon>Eukaryota</taxon>
        <taxon>Metamonada</taxon>
        <taxon>Carpediemonas-like organisms</taxon>
        <taxon>Kipferlia</taxon>
    </lineage>
</organism>
<comment type="caution">
    <text evidence="2">The sequence shown here is derived from an EMBL/GenBank/DDBJ whole genome shotgun (WGS) entry which is preliminary data.</text>
</comment>
<dbReference type="Proteomes" id="UP000265618">
    <property type="component" value="Unassembled WGS sequence"/>
</dbReference>
<gene>
    <name evidence="2" type="ORF">KIPB_010929</name>
</gene>